<dbReference type="EMBL" id="LBIA02000001">
    <property type="protein sequence ID" value="TKT73970.1"/>
    <property type="molecule type" value="Genomic_DNA"/>
</dbReference>
<protein>
    <submittedName>
        <fullName evidence="2">Uncharacterized protein</fullName>
    </submittedName>
</protein>
<evidence type="ECO:0000313" key="3">
    <source>
        <dbReference type="Proteomes" id="UP000034832"/>
    </source>
</evidence>
<evidence type="ECO:0000313" key="2">
    <source>
        <dbReference type="EMBL" id="TKT73970.1"/>
    </source>
</evidence>
<dbReference type="RefSeq" id="WP_046829581.1">
    <property type="nucleotide sequence ID" value="NZ_LBIA02000001.1"/>
</dbReference>
<keyword evidence="3" id="KW-1185">Reference proteome</keyword>
<proteinExistence type="predicted"/>
<organism evidence="2 3">
    <name type="scientific">Afipia massiliensis</name>
    <dbReference type="NCBI Taxonomy" id="211460"/>
    <lineage>
        <taxon>Bacteria</taxon>
        <taxon>Pseudomonadati</taxon>
        <taxon>Pseudomonadota</taxon>
        <taxon>Alphaproteobacteria</taxon>
        <taxon>Hyphomicrobiales</taxon>
        <taxon>Nitrobacteraceae</taxon>
        <taxon>Afipia</taxon>
    </lineage>
</organism>
<feature type="transmembrane region" description="Helical" evidence="1">
    <location>
        <begin position="44"/>
        <end position="68"/>
    </location>
</feature>
<feature type="transmembrane region" description="Helical" evidence="1">
    <location>
        <begin position="7"/>
        <end position="32"/>
    </location>
</feature>
<accession>A0A4U6BTG1</accession>
<comment type="caution">
    <text evidence="2">The sequence shown here is derived from an EMBL/GenBank/DDBJ whole genome shotgun (WGS) entry which is preliminary data.</text>
</comment>
<reference evidence="2" key="1">
    <citation type="submission" date="2019-04" db="EMBL/GenBank/DDBJ databases">
        <title>Whole genome sequencing of cave bacteria.</title>
        <authorList>
            <person name="Gan H.M."/>
            <person name="Barton H."/>
            <person name="Savka M.A."/>
        </authorList>
    </citation>
    <scope>NUCLEOTIDE SEQUENCE [LARGE SCALE GENOMIC DNA]</scope>
    <source>
        <strain evidence="2">LC387</strain>
    </source>
</reference>
<keyword evidence="1" id="KW-0812">Transmembrane</keyword>
<evidence type="ECO:0000256" key="1">
    <source>
        <dbReference type="SAM" id="Phobius"/>
    </source>
</evidence>
<dbReference type="Proteomes" id="UP000034832">
    <property type="component" value="Unassembled WGS sequence"/>
</dbReference>
<keyword evidence="1" id="KW-0472">Membrane</keyword>
<name>A0A4U6BTG1_9BRAD</name>
<dbReference type="STRING" id="211460.YH63_07680"/>
<sequence length="81" mass="8378">MKTIVLAALGTVVGLVLGVALGILAGIAWVSIFQTTDFEGYSAMLVFFTFAPIGAVLGGLIGAIWAAYTAARARIRMESDA</sequence>
<keyword evidence="1" id="KW-1133">Transmembrane helix</keyword>
<gene>
    <name evidence="2" type="ORF">YH63_011310</name>
</gene>
<dbReference type="AlphaFoldDB" id="A0A4U6BTG1"/>